<dbReference type="InterPro" id="IPR009057">
    <property type="entry name" value="Homeodomain-like_sf"/>
</dbReference>
<dbReference type="InterPro" id="IPR036271">
    <property type="entry name" value="Tet_transcr_reg_TetR-rel_C_sf"/>
</dbReference>
<keyword evidence="1" id="KW-0805">Transcription regulation</keyword>
<dbReference type="InterPro" id="IPR001647">
    <property type="entry name" value="HTH_TetR"/>
</dbReference>
<dbReference type="AlphaFoldDB" id="A0A1C5JAU2"/>
<dbReference type="Pfam" id="PF00440">
    <property type="entry name" value="TetR_N"/>
    <property type="match status" value="1"/>
</dbReference>
<dbReference type="InterPro" id="IPR050109">
    <property type="entry name" value="HTH-type_TetR-like_transc_reg"/>
</dbReference>
<evidence type="ECO:0000313" key="7">
    <source>
        <dbReference type="Proteomes" id="UP000199408"/>
    </source>
</evidence>
<reference evidence="7" key="1">
    <citation type="submission" date="2016-06" db="EMBL/GenBank/DDBJ databases">
        <authorList>
            <person name="Varghese N."/>
        </authorList>
    </citation>
    <scope>NUCLEOTIDE SEQUENCE [LARGE SCALE GENOMIC DNA]</scope>
    <source>
        <strain evidence="7">DSM 43171</strain>
    </source>
</reference>
<dbReference type="Gene3D" id="1.10.357.10">
    <property type="entry name" value="Tetracycline Repressor, domain 2"/>
    <property type="match status" value="1"/>
</dbReference>
<dbReference type="OrthoDB" id="7186128at2"/>
<keyword evidence="3" id="KW-0804">Transcription</keyword>
<dbReference type="PANTHER" id="PTHR30055:SF146">
    <property type="entry name" value="HTH-TYPE TRANSCRIPTIONAL DUAL REGULATOR CECR"/>
    <property type="match status" value="1"/>
</dbReference>
<dbReference type="Pfam" id="PF14246">
    <property type="entry name" value="TetR_C_7"/>
    <property type="match status" value="1"/>
</dbReference>
<dbReference type="InterPro" id="IPR039536">
    <property type="entry name" value="TetR_C_Proteobacteria"/>
</dbReference>
<gene>
    <name evidence="6" type="ORF">GA0070560_12521</name>
</gene>
<feature type="DNA-binding region" description="H-T-H motif" evidence="4">
    <location>
        <begin position="27"/>
        <end position="46"/>
    </location>
</feature>
<dbReference type="PROSITE" id="PS50977">
    <property type="entry name" value="HTH_TETR_2"/>
    <property type="match status" value="1"/>
</dbReference>
<dbReference type="FunFam" id="1.10.10.60:FF:000141">
    <property type="entry name" value="TetR family transcriptional regulator"/>
    <property type="match status" value="1"/>
</dbReference>
<evidence type="ECO:0000313" key="6">
    <source>
        <dbReference type="EMBL" id="SCG67289.1"/>
    </source>
</evidence>
<dbReference type="GO" id="GO:0000976">
    <property type="term" value="F:transcription cis-regulatory region binding"/>
    <property type="evidence" value="ECO:0007669"/>
    <property type="project" value="TreeGrafter"/>
</dbReference>
<name>A0A1C5JAU2_9ACTN</name>
<dbReference type="SUPFAM" id="SSF46689">
    <property type="entry name" value="Homeodomain-like"/>
    <property type="match status" value="1"/>
</dbReference>
<dbReference type="SUPFAM" id="SSF48498">
    <property type="entry name" value="Tetracyclin repressor-like, C-terminal domain"/>
    <property type="match status" value="1"/>
</dbReference>
<evidence type="ECO:0000256" key="4">
    <source>
        <dbReference type="PROSITE-ProRule" id="PRU00335"/>
    </source>
</evidence>
<feature type="domain" description="HTH tetR-type" evidence="5">
    <location>
        <begin position="4"/>
        <end position="64"/>
    </location>
</feature>
<accession>A0A1C5JAU2</accession>
<dbReference type="PRINTS" id="PR00455">
    <property type="entry name" value="HTHTETR"/>
</dbReference>
<keyword evidence="7" id="KW-1185">Reference proteome</keyword>
<protein>
    <submittedName>
        <fullName evidence="6">Transcriptional regulator, TetR family</fullName>
    </submittedName>
</protein>
<dbReference type="GO" id="GO:0003700">
    <property type="term" value="F:DNA-binding transcription factor activity"/>
    <property type="evidence" value="ECO:0007669"/>
    <property type="project" value="TreeGrafter"/>
</dbReference>
<evidence type="ECO:0000256" key="2">
    <source>
        <dbReference type="ARBA" id="ARBA00023125"/>
    </source>
</evidence>
<dbReference type="EMBL" id="FMDN01000025">
    <property type="protein sequence ID" value="SCG67289.1"/>
    <property type="molecule type" value="Genomic_DNA"/>
</dbReference>
<evidence type="ECO:0000256" key="3">
    <source>
        <dbReference type="ARBA" id="ARBA00023163"/>
    </source>
</evidence>
<proteinExistence type="predicted"/>
<dbReference type="Proteomes" id="UP000199408">
    <property type="component" value="Unassembled WGS sequence"/>
</dbReference>
<dbReference type="PANTHER" id="PTHR30055">
    <property type="entry name" value="HTH-TYPE TRANSCRIPTIONAL REGULATOR RUTR"/>
    <property type="match status" value="1"/>
</dbReference>
<dbReference type="GO" id="GO:0045892">
    <property type="term" value="P:negative regulation of DNA-templated transcription"/>
    <property type="evidence" value="ECO:0007669"/>
    <property type="project" value="UniProtKB-ARBA"/>
</dbReference>
<evidence type="ECO:0000259" key="5">
    <source>
        <dbReference type="PROSITE" id="PS50977"/>
    </source>
</evidence>
<organism evidence="6 7">
    <name type="scientific">Micromonospora halophytica</name>
    <dbReference type="NCBI Taxonomy" id="47864"/>
    <lineage>
        <taxon>Bacteria</taxon>
        <taxon>Bacillati</taxon>
        <taxon>Actinomycetota</taxon>
        <taxon>Actinomycetes</taxon>
        <taxon>Micromonosporales</taxon>
        <taxon>Micromonosporaceae</taxon>
        <taxon>Micromonospora</taxon>
    </lineage>
</organism>
<evidence type="ECO:0000256" key="1">
    <source>
        <dbReference type="ARBA" id="ARBA00023015"/>
    </source>
</evidence>
<sequence>MRRDLKRRAILDAALAEFLEHGYLGAGMDRVAARAGASKVTVYAHFADKHALFEAVLADAIDGAERAGSVFVDALAETDDLPRDLRAFAREHIASVLRPHLVQLRRMLIGEAGRFPELARAWHRAAPERGHATLAAVVTRLAERGLLRAPDPLLAAQHLNYLVLSIPLNETMFAVRAEYDDAELHRWADEAVRVFLAAYGAPGAALPA</sequence>
<keyword evidence="2 4" id="KW-0238">DNA-binding</keyword>
<dbReference type="STRING" id="47864.GA0070560_12521"/>
<dbReference type="RefSeq" id="WP_091301841.1">
    <property type="nucleotide sequence ID" value="NZ_FMDN01000025.1"/>
</dbReference>